<dbReference type="PANTHER" id="PTHR45786">
    <property type="entry name" value="DNA BINDING PROTEIN-LIKE"/>
    <property type="match status" value="1"/>
</dbReference>
<feature type="compositionally biased region" description="Polar residues" evidence="1">
    <location>
        <begin position="383"/>
        <end position="395"/>
    </location>
</feature>
<dbReference type="PANTHER" id="PTHR45786:SF77">
    <property type="entry name" value="HELITRON HELICASE-LIKE DOMAIN-CONTAINING PROTEIN-RELATED"/>
    <property type="match status" value="1"/>
</dbReference>
<reference evidence="2 3" key="1">
    <citation type="journal article" date="2018" name="Mol. Plant">
        <title>The genome of Artemisia annua provides insight into the evolution of Asteraceae family and artemisinin biosynthesis.</title>
        <authorList>
            <person name="Shen Q."/>
            <person name="Zhang L."/>
            <person name="Liao Z."/>
            <person name="Wang S."/>
            <person name="Yan T."/>
            <person name="Shi P."/>
            <person name="Liu M."/>
            <person name="Fu X."/>
            <person name="Pan Q."/>
            <person name="Wang Y."/>
            <person name="Lv Z."/>
            <person name="Lu X."/>
            <person name="Zhang F."/>
            <person name="Jiang W."/>
            <person name="Ma Y."/>
            <person name="Chen M."/>
            <person name="Hao X."/>
            <person name="Li L."/>
            <person name="Tang Y."/>
            <person name="Lv G."/>
            <person name="Zhou Y."/>
            <person name="Sun X."/>
            <person name="Brodelius P.E."/>
            <person name="Rose J.K.C."/>
            <person name="Tang K."/>
        </authorList>
    </citation>
    <scope>NUCLEOTIDE SEQUENCE [LARGE SCALE GENOMIC DNA]</scope>
    <source>
        <strain evidence="3">cv. Huhao1</strain>
        <tissue evidence="2">Leaf</tissue>
    </source>
</reference>
<feature type="compositionally biased region" description="Low complexity" evidence="1">
    <location>
        <begin position="372"/>
        <end position="382"/>
    </location>
</feature>
<dbReference type="AlphaFoldDB" id="A0A2U1KVP6"/>
<evidence type="ECO:0000256" key="1">
    <source>
        <dbReference type="SAM" id="MobiDB-lite"/>
    </source>
</evidence>
<dbReference type="EMBL" id="PKPP01013532">
    <property type="protein sequence ID" value="PWA40812.1"/>
    <property type="molecule type" value="Genomic_DNA"/>
</dbReference>
<proteinExistence type="predicted"/>
<sequence>MKTKQKAIRRIPPVSCLPPLDLSPNVEDMDFELQTFKRKQPVSDVMGLHACTESSSKKLCTDKSVLLANTRLQPLQMASNQKKMVTTTTTSASMAFTCKDTYPLSNTQIINLDQPNEADCVPNKSKGCNGISDLHNKDGQQPNRLSNITSSSEEHNHRMKVVSKVNGKRQRRISRKYVPTNNQITKAQSNTINHVPTISESVQRRNKRPRFTQVRQQDLHMENNNIHANTTQRRRMRQAREKMGNAKIPDFKIRLFGVAGSKQYNLPEGDCIRAIVFEGGPNVETNYDVIIEPRGGQPRRIDKLNPHYTSLHFPLLFIHGDEGYHLGLKLLALTIPDIKVLPASTDDEAQATATPITTTEADLEMNIPTAIPKIEPKTTTTPVQEQIDITESSSAKPEKKKTTTRRQLFQATTTDSETPSIKKSKKDD</sequence>
<feature type="region of interest" description="Disordered" evidence="1">
    <location>
        <begin position="372"/>
        <end position="428"/>
    </location>
</feature>
<organism evidence="2 3">
    <name type="scientific">Artemisia annua</name>
    <name type="common">Sweet wormwood</name>
    <dbReference type="NCBI Taxonomy" id="35608"/>
    <lineage>
        <taxon>Eukaryota</taxon>
        <taxon>Viridiplantae</taxon>
        <taxon>Streptophyta</taxon>
        <taxon>Embryophyta</taxon>
        <taxon>Tracheophyta</taxon>
        <taxon>Spermatophyta</taxon>
        <taxon>Magnoliopsida</taxon>
        <taxon>eudicotyledons</taxon>
        <taxon>Gunneridae</taxon>
        <taxon>Pentapetalae</taxon>
        <taxon>asterids</taxon>
        <taxon>campanulids</taxon>
        <taxon>Asterales</taxon>
        <taxon>Asteraceae</taxon>
        <taxon>Asteroideae</taxon>
        <taxon>Anthemideae</taxon>
        <taxon>Artemisiinae</taxon>
        <taxon>Artemisia</taxon>
    </lineage>
</organism>
<keyword evidence="3" id="KW-1185">Reference proteome</keyword>
<gene>
    <name evidence="2" type="ORF">CTI12_AA559560</name>
</gene>
<evidence type="ECO:0000313" key="3">
    <source>
        <dbReference type="Proteomes" id="UP000245207"/>
    </source>
</evidence>
<accession>A0A2U1KVP6</accession>
<protein>
    <recommendedName>
        <fullName evidence="4">Helitron helicase-like domain-containing protein</fullName>
    </recommendedName>
</protein>
<feature type="compositionally biased region" description="Polar residues" evidence="1">
    <location>
        <begin position="405"/>
        <end position="421"/>
    </location>
</feature>
<evidence type="ECO:0000313" key="2">
    <source>
        <dbReference type="EMBL" id="PWA40812.1"/>
    </source>
</evidence>
<evidence type="ECO:0008006" key="4">
    <source>
        <dbReference type="Google" id="ProtNLM"/>
    </source>
</evidence>
<dbReference type="Proteomes" id="UP000245207">
    <property type="component" value="Unassembled WGS sequence"/>
</dbReference>
<name>A0A2U1KVP6_ARTAN</name>
<comment type="caution">
    <text evidence="2">The sequence shown here is derived from an EMBL/GenBank/DDBJ whole genome shotgun (WGS) entry which is preliminary data.</text>
</comment>